<keyword evidence="1" id="KW-0862">Zinc</keyword>
<dbReference type="GO" id="GO:0003676">
    <property type="term" value="F:nucleic acid binding"/>
    <property type="evidence" value="ECO:0007669"/>
    <property type="project" value="InterPro"/>
</dbReference>
<dbReference type="PANTHER" id="PTHR46888:SF1">
    <property type="entry name" value="RIBONUCLEASE H"/>
    <property type="match status" value="1"/>
</dbReference>
<dbReference type="SMART" id="SM00343">
    <property type="entry name" value="ZnF_C2HC"/>
    <property type="match status" value="2"/>
</dbReference>
<feature type="region of interest" description="Disordered" evidence="2">
    <location>
        <begin position="132"/>
        <end position="156"/>
    </location>
</feature>
<accession>A0AAV4GQ93</accession>
<evidence type="ECO:0000256" key="2">
    <source>
        <dbReference type="SAM" id="MobiDB-lite"/>
    </source>
</evidence>
<organism evidence="4 5">
    <name type="scientific">Elysia marginata</name>
    <dbReference type="NCBI Taxonomy" id="1093978"/>
    <lineage>
        <taxon>Eukaryota</taxon>
        <taxon>Metazoa</taxon>
        <taxon>Spiralia</taxon>
        <taxon>Lophotrochozoa</taxon>
        <taxon>Mollusca</taxon>
        <taxon>Gastropoda</taxon>
        <taxon>Heterobranchia</taxon>
        <taxon>Euthyneura</taxon>
        <taxon>Panpulmonata</taxon>
        <taxon>Sacoglossa</taxon>
        <taxon>Placobranchoidea</taxon>
        <taxon>Plakobranchidae</taxon>
        <taxon>Elysia</taxon>
    </lineage>
</organism>
<comment type="caution">
    <text evidence="4">The sequence shown here is derived from an EMBL/GenBank/DDBJ whole genome shotgun (WGS) entry which is preliminary data.</text>
</comment>
<dbReference type="InterPro" id="IPR001878">
    <property type="entry name" value="Znf_CCHC"/>
</dbReference>
<gene>
    <name evidence="4" type="ORF">ElyMa_000749700</name>
</gene>
<dbReference type="PROSITE" id="PS50158">
    <property type="entry name" value="ZF_CCHC"/>
    <property type="match status" value="1"/>
</dbReference>
<protein>
    <submittedName>
        <fullName evidence="4">Cold shock protein 1</fullName>
    </submittedName>
</protein>
<keyword evidence="5" id="KW-1185">Reference proteome</keyword>
<dbReference type="SUPFAM" id="SSF57756">
    <property type="entry name" value="Retrovirus zinc finger-like domains"/>
    <property type="match status" value="1"/>
</dbReference>
<proteinExistence type="predicted"/>
<keyword evidence="1" id="KW-0479">Metal-binding</keyword>
<keyword evidence="1" id="KW-0863">Zinc-finger</keyword>
<feature type="compositionally biased region" description="Polar residues" evidence="2">
    <location>
        <begin position="140"/>
        <end position="156"/>
    </location>
</feature>
<evidence type="ECO:0000256" key="1">
    <source>
        <dbReference type="PROSITE-ProRule" id="PRU00047"/>
    </source>
</evidence>
<dbReference type="Pfam" id="PF00098">
    <property type="entry name" value="zf-CCHC"/>
    <property type="match status" value="1"/>
</dbReference>
<evidence type="ECO:0000259" key="3">
    <source>
        <dbReference type="PROSITE" id="PS50158"/>
    </source>
</evidence>
<dbReference type="InterPro" id="IPR036875">
    <property type="entry name" value="Znf_CCHC_sf"/>
</dbReference>
<dbReference type="Proteomes" id="UP000762676">
    <property type="component" value="Unassembled WGS sequence"/>
</dbReference>
<dbReference type="GO" id="GO:0008270">
    <property type="term" value="F:zinc ion binding"/>
    <property type="evidence" value="ECO:0007669"/>
    <property type="project" value="UniProtKB-KW"/>
</dbReference>
<dbReference type="EMBL" id="BMAT01001524">
    <property type="protein sequence ID" value="GFR87557.1"/>
    <property type="molecule type" value="Genomic_DNA"/>
</dbReference>
<dbReference type="AlphaFoldDB" id="A0AAV4GQ93"/>
<reference evidence="4 5" key="1">
    <citation type="journal article" date="2021" name="Elife">
        <title>Chloroplast acquisition without the gene transfer in kleptoplastic sea slugs, Plakobranchus ocellatus.</title>
        <authorList>
            <person name="Maeda T."/>
            <person name="Takahashi S."/>
            <person name="Yoshida T."/>
            <person name="Shimamura S."/>
            <person name="Takaki Y."/>
            <person name="Nagai Y."/>
            <person name="Toyoda A."/>
            <person name="Suzuki Y."/>
            <person name="Arimoto A."/>
            <person name="Ishii H."/>
            <person name="Satoh N."/>
            <person name="Nishiyama T."/>
            <person name="Hasebe M."/>
            <person name="Maruyama T."/>
            <person name="Minagawa J."/>
            <person name="Obokata J."/>
            <person name="Shigenobu S."/>
        </authorList>
    </citation>
    <scope>NUCLEOTIDE SEQUENCE [LARGE SCALE GENOMIC DNA]</scope>
</reference>
<dbReference type="PANTHER" id="PTHR46888">
    <property type="entry name" value="ZINC KNUCKLE DOMAINCONTAINING PROTEIN-RELATED"/>
    <property type="match status" value="1"/>
</dbReference>
<feature type="domain" description="CCHC-type" evidence="3">
    <location>
        <begin position="73"/>
        <end position="86"/>
    </location>
</feature>
<sequence length="231" mass="25664">MLNVVEPNLAVHLRERDPKSKDEMVRMADLYQEAHIEDKGTSKGGKPGHVSAETKGKYHCMYDGEKERGERGCFKCGSPKHIARFCSVRDKVASARETNIAKGNSVCYICQSPQHWARNCPKRREKTVAASAVRMRGSDSGKSAVSLNRGNKENQAQDSELLTCNTSVSLKEKVPARQIVLSAQVQKKMYPGKYMDTGLLCGKKSVCAARHRVYICCDQAIATSSRILDRK</sequence>
<evidence type="ECO:0000313" key="5">
    <source>
        <dbReference type="Proteomes" id="UP000762676"/>
    </source>
</evidence>
<name>A0AAV4GQ93_9GAST</name>
<evidence type="ECO:0000313" key="4">
    <source>
        <dbReference type="EMBL" id="GFR87557.1"/>
    </source>
</evidence>
<dbReference type="Gene3D" id="4.10.60.10">
    <property type="entry name" value="Zinc finger, CCHC-type"/>
    <property type="match status" value="2"/>
</dbReference>